<proteinExistence type="inferred from homology"/>
<dbReference type="CDD" id="cd02859">
    <property type="entry name" value="E_set_AMPKbeta_like_N"/>
    <property type="match status" value="1"/>
</dbReference>
<reference evidence="4 5" key="1">
    <citation type="submission" date="2015-09" db="EMBL/GenBank/DDBJ databases">
        <title>Host preference determinants of Valsa canker pathogens revealed by comparative genomics.</title>
        <authorList>
            <person name="Yin Z."/>
            <person name="Huang L."/>
        </authorList>
    </citation>
    <scope>NUCLEOTIDE SEQUENCE [LARGE SCALE GENOMIC DNA]</scope>
    <source>
        <strain evidence="4 5">03-1</strain>
    </source>
</reference>
<dbReference type="GO" id="GO:0031588">
    <property type="term" value="C:nucleotide-activated protein kinase complex"/>
    <property type="evidence" value="ECO:0007669"/>
    <property type="project" value="TreeGrafter"/>
</dbReference>
<dbReference type="PANTHER" id="PTHR10343">
    <property type="entry name" value="5'-AMP-ACTIVATED PROTEIN KINASE , BETA SUBUNIT"/>
    <property type="match status" value="1"/>
</dbReference>
<keyword evidence="5" id="KW-1185">Reference proteome</keyword>
<feature type="compositionally biased region" description="Basic and acidic residues" evidence="2">
    <location>
        <begin position="336"/>
        <end position="346"/>
    </location>
</feature>
<dbReference type="InterPro" id="IPR032640">
    <property type="entry name" value="AMPK1_CBM"/>
</dbReference>
<comment type="similarity">
    <text evidence="1">Belongs to the CRP1/MDG1 family.</text>
</comment>
<dbReference type="AlphaFoldDB" id="A0A423VN01"/>
<dbReference type="EMBL" id="LKEA01000050">
    <property type="protein sequence ID" value="ROV92376.1"/>
    <property type="molecule type" value="Genomic_DNA"/>
</dbReference>
<evidence type="ECO:0000313" key="4">
    <source>
        <dbReference type="EMBL" id="ROV92376.1"/>
    </source>
</evidence>
<dbReference type="GO" id="GO:0005737">
    <property type="term" value="C:cytoplasm"/>
    <property type="evidence" value="ECO:0007669"/>
    <property type="project" value="TreeGrafter"/>
</dbReference>
<organism evidence="4 5">
    <name type="scientific">Cytospora schulzeri</name>
    <dbReference type="NCBI Taxonomy" id="448051"/>
    <lineage>
        <taxon>Eukaryota</taxon>
        <taxon>Fungi</taxon>
        <taxon>Dikarya</taxon>
        <taxon>Ascomycota</taxon>
        <taxon>Pezizomycotina</taxon>
        <taxon>Sordariomycetes</taxon>
        <taxon>Sordariomycetidae</taxon>
        <taxon>Diaporthales</taxon>
        <taxon>Cytosporaceae</taxon>
        <taxon>Cytospora</taxon>
    </lineage>
</organism>
<dbReference type="PANTHER" id="PTHR10343:SF81">
    <property type="entry name" value="CRUCIFORM DNA-RECOGNIZING PROTEIN 1-RELATED"/>
    <property type="match status" value="1"/>
</dbReference>
<dbReference type="STRING" id="356882.A0A423VN01"/>
<dbReference type="GO" id="GO:0005634">
    <property type="term" value="C:nucleus"/>
    <property type="evidence" value="ECO:0007669"/>
    <property type="project" value="TreeGrafter"/>
</dbReference>
<dbReference type="InterPro" id="IPR014756">
    <property type="entry name" value="Ig_E-set"/>
</dbReference>
<feature type="compositionally biased region" description="Low complexity" evidence="2">
    <location>
        <begin position="515"/>
        <end position="541"/>
    </location>
</feature>
<evidence type="ECO:0000259" key="3">
    <source>
        <dbReference type="Pfam" id="PF16561"/>
    </source>
</evidence>
<dbReference type="OrthoDB" id="5873279at2759"/>
<feature type="compositionally biased region" description="Low complexity" evidence="2">
    <location>
        <begin position="140"/>
        <end position="158"/>
    </location>
</feature>
<dbReference type="InterPro" id="IPR013783">
    <property type="entry name" value="Ig-like_fold"/>
</dbReference>
<gene>
    <name evidence="4" type="ORF">VMCG_09156</name>
</gene>
<feature type="region of interest" description="Disordered" evidence="2">
    <location>
        <begin position="129"/>
        <end position="179"/>
    </location>
</feature>
<accession>A0A423VN01</accession>
<evidence type="ECO:0000313" key="5">
    <source>
        <dbReference type="Proteomes" id="UP000283895"/>
    </source>
</evidence>
<dbReference type="GO" id="GO:0019901">
    <property type="term" value="F:protein kinase binding"/>
    <property type="evidence" value="ECO:0007669"/>
    <property type="project" value="TreeGrafter"/>
</dbReference>
<sequence length="595" mass="61891">MVAYTFKWSHAGEDVYVTGTFDNWSKSEKMEKVGDVFEKSVDLPDTSDKIYYKVAGALASDKRQRRIFPFFVVDGNWTTNPTDSQELDEGGNENNVLTPETLLRSYPATFAIMNSVGADSTTAQLAQEVPLERDIKPETETATTETTTTDAPAAAPAAEKPEDLPGTFPETPAADELNKSIGVNPLPAAAGGLNPIKLTPGEPIPNDIKTADINSNVRLDPESYEKSDALPGVNFQDLSIAPISGTMIPESSLPIGTGELNINSVSADSTTAALAAEVPLEPKVPEVVRESQEEAGVDPEASGIAEEVKEKEQVEEELKEKVPEAPSTSEGTAGEGTEKSEGDKTLLETAAATAAGLSAAAVATAVATKDKAIETAAPIAAENLPDSVKEALPVSVQETINATGKETTIETVSPEVPAEVKESIVEAGKSPEAAANTEAVEDKKTVEAELLTEVKAAEVTAGEGAKSEPEPVSPEAEPVVTSEAAPVTEAEPVTSEPPKTLEQEAPKVVEPPAPAADIPEISEPTGNGATNGTTTSDANGAEPPKTPTQEASKSEEAKAADAVSPGSGSAKSDKKKANRFSGFFGKIKSKFSGGK</sequence>
<evidence type="ECO:0000256" key="2">
    <source>
        <dbReference type="SAM" id="MobiDB-lite"/>
    </source>
</evidence>
<dbReference type="Gene3D" id="2.60.40.10">
    <property type="entry name" value="Immunoglobulins"/>
    <property type="match status" value="1"/>
</dbReference>
<feature type="compositionally biased region" description="Basic and acidic residues" evidence="2">
    <location>
        <begin position="130"/>
        <end position="139"/>
    </location>
</feature>
<dbReference type="Proteomes" id="UP000283895">
    <property type="component" value="Unassembled WGS sequence"/>
</dbReference>
<feature type="compositionally biased region" description="Basic and acidic residues" evidence="2">
    <location>
        <begin position="306"/>
        <end position="323"/>
    </location>
</feature>
<dbReference type="SUPFAM" id="SSF81296">
    <property type="entry name" value="E set domains"/>
    <property type="match status" value="1"/>
</dbReference>
<feature type="compositionally biased region" description="Low complexity" evidence="2">
    <location>
        <begin position="580"/>
        <end position="595"/>
    </location>
</feature>
<feature type="region of interest" description="Disordered" evidence="2">
    <location>
        <begin position="287"/>
        <end position="347"/>
    </location>
</feature>
<protein>
    <recommendedName>
        <fullName evidence="3">AMP-activated protein kinase glycogen-binding domain-containing protein</fullName>
    </recommendedName>
</protein>
<evidence type="ECO:0000256" key="1">
    <source>
        <dbReference type="ARBA" id="ARBA00038216"/>
    </source>
</evidence>
<dbReference type="Pfam" id="PF16561">
    <property type="entry name" value="AMPK1_CBM"/>
    <property type="match status" value="1"/>
</dbReference>
<feature type="region of interest" description="Disordered" evidence="2">
    <location>
        <begin position="455"/>
        <end position="595"/>
    </location>
</feature>
<name>A0A423VN01_9PEZI</name>
<feature type="domain" description="AMP-activated protein kinase glycogen-binding" evidence="3">
    <location>
        <begin position="3"/>
        <end position="64"/>
    </location>
</feature>
<feature type="compositionally biased region" description="Low complexity" evidence="2">
    <location>
        <begin position="473"/>
        <end position="483"/>
    </location>
</feature>
<comment type="caution">
    <text evidence="4">The sequence shown here is derived from an EMBL/GenBank/DDBJ whole genome shotgun (WGS) entry which is preliminary data.</text>
</comment>
<dbReference type="GO" id="GO:0007165">
    <property type="term" value="P:signal transduction"/>
    <property type="evidence" value="ECO:0007669"/>
    <property type="project" value="TreeGrafter"/>
</dbReference>
<dbReference type="InterPro" id="IPR050827">
    <property type="entry name" value="CRP1_MDG1_kinase"/>
</dbReference>